<evidence type="ECO:0000313" key="3">
    <source>
        <dbReference type="EMBL" id="KEO60397.1"/>
    </source>
</evidence>
<sequence length="500" mass="52202">MDHIFNALMMVADPAVLGIILGASVFGLFIGAIPGLSATMATALLVPLTFFMDPLPAIAAIVSAVAMAIFAGDIPGAMLRIPGTPASAAYVDDAYQMTSRGQAERALGIGLVSSVFGGIVGAIILTTCAPYLAEFAFQFSTVEYFWLAVLGLSCSVIISRGSPVKGLIALLIGLFISTIGIDVTAGFPRFTYGSVDLMGGVSFIPAMIGMFAMTEILRFAMAASHDTSSVPKSNSTVYGGQWKMVRENKGNLASGSLIGTVIGILPGAGSDIAAWVAYAVAKKFSRTPEKFGTGHPEGLAAAGAANNASLSGVWIPALVFGIPGDSITAIAIGVLFMKGITPGPMVFVQQADLTYAIFMTFFVANLLLLVLGYFAIRGARFVVRTPAKLLMPVILLFCMVGSFAITNSVFGIAVMLALGIIGFLMEENGFPIAPTILGIVIGPMLEDNFMATMIKSDGSIVGFFDRPVAGTLGAFTVLIWTLPLIMLLVRRLTRQSKVGA</sequence>
<feature type="transmembrane region" description="Helical" evidence="1">
    <location>
        <begin position="353"/>
        <end position="376"/>
    </location>
</feature>
<dbReference type="InterPro" id="IPR002823">
    <property type="entry name" value="DUF112_TM"/>
</dbReference>
<feature type="domain" description="DUF112" evidence="2">
    <location>
        <begin position="18"/>
        <end position="437"/>
    </location>
</feature>
<keyword evidence="4" id="KW-1185">Reference proteome</keyword>
<feature type="transmembrane region" description="Helical" evidence="1">
    <location>
        <begin position="298"/>
        <end position="320"/>
    </location>
</feature>
<dbReference type="PANTHER" id="PTHR35342:SF5">
    <property type="entry name" value="TRICARBOXYLIC TRANSPORT PROTEIN"/>
    <property type="match status" value="1"/>
</dbReference>
<protein>
    <recommendedName>
        <fullName evidence="2">DUF112 domain-containing protein</fullName>
    </recommendedName>
</protein>
<dbReference type="Proteomes" id="UP000027471">
    <property type="component" value="Unassembled WGS sequence"/>
</dbReference>
<evidence type="ECO:0000259" key="2">
    <source>
        <dbReference type="Pfam" id="PF01970"/>
    </source>
</evidence>
<feature type="transmembrane region" description="Helical" evidence="1">
    <location>
        <begin position="197"/>
        <end position="217"/>
    </location>
</feature>
<comment type="caution">
    <text evidence="3">The sequence shown here is derived from an EMBL/GenBank/DDBJ whole genome shotgun (WGS) entry which is preliminary data.</text>
</comment>
<feature type="transmembrane region" description="Helical" evidence="1">
    <location>
        <begin position="144"/>
        <end position="160"/>
    </location>
</feature>
<gene>
    <name evidence="3" type="ORF">DT23_02615</name>
</gene>
<evidence type="ECO:0000256" key="1">
    <source>
        <dbReference type="SAM" id="Phobius"/>
    </source>
</evidence>
<organism evidence="3 4">
    <name type="scientific">Thioclava indica</name>
    <dbReference type="NCBI Taxonomy" id="1353528"/>
    <lineage>
        <taxon>Bacteria</taxon>
        <taxon>Pseudomonadati</taxon>
        <taxon>Pseudomonadota</taxon>
        <taxon>Alphaproteobacteria</taxon>
        <taxon>Rhodobacterales</taxon>
        <taxon>Paracoccaceae</taxon>
        <taxon>Thioclava</taxon>
    </lineage>
</organism>
<keyword evidence="1" id="KW-0812">Transmembrane</keyword>
<dbReference type="OrthoDB" id="9791872at2"/>
<dbReference type="Pfam" id="PF01970">
    <property type="entry name" value="TctA"/>
    <property type="match status" value="1"/>
</dbReference>
<name>A0A074KFQ7_9RHOB</name>
<feature type="transmembrane region" description="Helical" evidence="1">
    <location>
        <begin position="54"/>
        <end position="72"/>
    </location>
</feature>
<reference evidence="3 4" key="1">
    <citation type="journal article" date="2015" name="Antonie Van Leeuwenhoek">
        <title>Thioclava indica sp. nov., isolated from surface seawater of the Indian Ocean.</title>
        <authorList>
            <person name="Liu Y."/>
            <person name="Lai Q."/>
            <person name="Du J."/>
            <person name="Xu H."/>
            <person name="Jiang L."/>
            <person name="Shao Z."/>
        </authorList>
    </citation>
    <scope>NUCLEOTIDE SEQUENCE [LARGE SCALE GENOMIC DNA]</scope>
    <source>
        <strain evidence="3 4">DT23-4</strain>
    </source>
</reference>
<feature type="transmembrane region" description="Helical" evidence="1">
    <location>
        <begin position="388"/>
        <end position="421"/>
    </location>
</feature>
<feature type="transmembrane region" description="Helical" evidence="1">
    <location>
        <begin position="12"/>
        <end position="34"/>
    </location>
</feature>
<proteinExistence type="predicted"/>
<keyword evidence="1" id="KW-0472">Membrane</keyword>
<feature type="transmembrane region" description="Helical" evidence="1">
    <location>
        <begin position="252"/>
        <end position="278"/>
    </location>
</feature>
<dbReference type="PANTHER" id="PTHR35342">
    <property type="entry name" value="TRICARBOXYLIC TRANSPORT PROTEIN"/>
    <property type="match status" value="1"/>
</dbReference>
<dbReference type="RefSeq" id="WP_038129542.1">
    <property type="nucleotide sequence ID" value="NZ_AUNB01000018.1"/>
</dbReference>
<keyword evidence="1" id="KW-1133">Transmembrane helix</keyword>
<feature type="transmembrane region" description="Helical" evidence="1">
    <location>
        <begin position="468"/>
        <end position="489"/>
    </location>
</feature>
<evidence type="ECO:0000313" key="4">
    <source>
        <dbReference type="Proteomes" id="UP000027471"/>
    </source>
</evidence>
<feature type="transmembrane region" description="Helical" evidence="1">
    <location>
        <begin position="327"/>
        <end position="347"/>
    </location>
</feature>
<dbReference type="STRING" id="1353528.DT23_02615"/>
<dbReference type="EMBL" id="AUNB01000018">
    <property type="protein sequence ID" value="KEO60397.1"/>
    <property type="molecule type" value="Genomic_DNA"/>
</dbReference>
<dbReference type="eggNOG" id="COG3333">
    <property type="taxonomic scope" value="Bacteria"/>
</dbReference>
<dbReference type="AlphaFoldDB" id="A0A074KFQ7"/>
<accession>A0A074KFQ7</accession>
<feature type="transmembrane region" description="Helical" evidence="1">
    <location>
        <begin position="106"/>
        <end position="132"/>
    </location>
</feature>
<feature type="transmembrane region" description="Helical" evidence="1">
    <location>
        <begin position="167"/>
        <end position="185"/>
    </location>
</feature>